<geneLocation type="plasmid" evidence="1 2">
    <name>ZS7_lp28-2</name>
</geneLocation>
<gene>
    <name evidence="1" type="ordered locus">BbuZS7_G16</name>
</gene>
<dbReference type="EMBL" id="CP001209">
    <property type="protein sequence ID" value="ACK75342.1"/>
    <property type="molecule type" value="Genomic_DNA"/>
</dbReference>
<dbReference type="Proteomes" id="UP000006901">
    <property type="component" value="Plasmid ZS7_lp28-2"/>
</dbReference>
<dbReference type="RefSeq" id="WP_010259656.1">
    <property type="nucleotide sequence ID" value="NC_011779.1"/>
</dbReference>
<organism evidence="1 2">
    <name type="scientific">Borreliella burgdorferi (strain ZS7)</name>
    <name type="common">Borrelia burgdorferi</name>
    <dbReference type="NCBI Taxonomy" id="445985"/>
    <lineage>
        <taxon>Bacteria</taxon>
        <taxon>Pseudomonadati</taxon>
        <taxon>Spirochaetota</taxon>
        <taxon>Spirochaetia</taxon>
        <taxon>Spirochaetales</taxon>
        <taxon>Borreliaceae</taxon>
        <taxon>Borreliella</taxon>
    </lineage>
</organism>
<proteinExistence type="predicted"/>
<protein>
    <submittedName>
        <fullName evidence="1">Uncharacterized protein</fullName>
    </submittedName>
</protein>
<name>A0A0H3C3C9_BORBZ</name>
<accession>A0A0H3C3C9</accession>
<reference evidence="1 2" key="1">
    <citation type="journal article" date="2011" name="J. Bacteriol.">
        <title>Whole-genome sequences of thirteen isolates of Borrelia burgdorferi.</title>
        <authorList>
            <person name="Schutzer S.E."/>
            <person name="Fraser-Liggett C.M."/>
            <person name="Casjens S.R."/>
            <person name="Qiu W.G."/>
            <person name="Dunn J.J."/>
            <person name="Mongodin E.F."/>
            <person name="Luft B.J."/>
        </authorList>
    </citation>
    <scope>NUCLEOTIDE SEQUENCE [LARGE SCALE GENOMIC DNA]</scope>
    <source>
        <strain evidence="1 2">ZS7</strain>
        <plasmid evidence="1 2">ZS7_lp28-2</plasmid>
    </source>
</reference>
<keyword evidence="1" id="KW-0614">Plasmid</keyword>
<evidence type="ECO:0000313" key="1">
    <source>
        <dbReference type="EMBL" id="ACK75342.1"/>
    </source>
</evidence>
<sequence>MSELDDLIMWINLTKIESLRIECTNEDGNISIPDQTKVQLFEVLRYAKSILALYQMGVAYNNWLVILLDVLYLEVFNIRCKGDQKECKFKYLLSQLDFLFPRIDSCPFLYIG</sequence>
<dbReference type="AlphaFoldDB" id="A0A0H3C3C9"/>
<evidence type="ECO:0000313" key="2">
    <source>
        <dbReference type="Proteomes" id="UP000006901"/>
    </source>
</evidence>
<dbReference type="KEGG" id="bbz:BbuZS7_G16"/>
<dbReference type="HOGENOM" id="CLU_148500_0_0_12"/>